<feature type="region of interest" description="Disordered" evidence="1">
    <location>
        <begin position="237"/>
        <end position="329"/>
    </location>
</feature>
<sequence>MEQRGDRLVLGPHGAGQAQVEVGVEPGGGQPRPAGGGLERQPLVVGDGGYGRAGHRIDPSQPGDGRELDDAGGIGLAAVRDLRRLAHLPDAHASGLQDGGRLLRPLLEDDEHVGHQLHGPLGGRAINAAGVDIGEMELRSPEGAGGEHPAAPEGDRRLAWHHRGVVVGHAQQPAVHHPAGRGPVGDAVQPAGHADERSVRSRPPGQVDRPVRALLQEAYDFCRVREDVDDQRLGLHHVPGRLGPEPEGHLLQRRPGEAVQHGGQRRSEPGRVGELPEPGQQADLGPPVAQAEGQRPLLQPEEGGGQVAVVDGDADEGGQPGEAGRLGEEAERLDHPLGAPVELAVGVAGAGPCARP</sequence>
<dbReference type="EMBL" id="CADCTB010000171">
    <property type="protein sequence ID" value="CAA9261461.1"/>
    <property type="molecule type" value="Genomic_DNA"/>
</dbReference>
<protein>
    <submittedName>
        <fullName evidence="2">Uncharacterized protein</fullName>
    </submittedName>
</protein>
<organism evidence="2">
    <name type="scientific">uncultured Acidimicrobiales bacterium</name>
    <dbReference type="NCBI Taxonomy" id="310071"/>
    <lineage>
        <taxon>Bacteria</taxon>
        <taxon>Bacillati</taxon>
        <taxon>Actinomycetota</taxon>
        <taxon>Acidimicrobiia</taxon>
        <taxon>Acidimicrobiales</taxon>
        <taxon>environmental samples</taxon>
    </lineage>
</organism>
<proteinExistence type="predicted"/>
<evidence type="ECO:0000256" key="1">
    <source>
        <dbReference type="SAM" id="MobiDB-lite"/>
    </source>
</evidence>
<evidence type="ECO:0000313" key="2">
    <source>
        <dbReference type="EMBL" id="CAA9261461.1"/>
    </source>
</evidence>
<feature type="compositionally biased region" description="Gly residues" evidence="1">
    <location>
        <begin position="25"/>
        <end position="38"/>
    </location>
</feature>
<dbReference type="AlphaFoldDB" id="A0A6J4IT93"/>
<feature type="region of interest" description="Disordered" evidence="1">
    <location>
        <begin position="173"/>
        <end position="206"/>
    </location>
</feature>
<accession>A0A6J4IT93</accession>
<gene>
    <name evidence="2" type="ORF">AVDCRST_MAG10-2770</name>
</gene>
<feature type="compositionally biased region" description="Basic and acidic residues" evidence="1">
    <location>
        <begin position="244"/>
        <end position="256"/>
    </location>
</feature>
<feature type="region of interest" description="Disordered" evidence="1">
    <location>
        <begin position="1"/>
        <end position="69"/>
    </location>
</feature>
<reference evidence="2" key="1">
    <citation type="submission" date="2020-02" db="EMBL/GenBank/DDBJ databases">
        <authorList>
            <person name="Meier V. D."/>
        </authorList>
    </citation>
    <scope>NUCLEOTIDE SEQUENCE</scope>
    <source>
        <strain evidence="2">AVDCRST_MAG10</strain>
    </source>
</reference>
<name>A0A6J4IT93_9ACTN</name>